<keyword evidence="5" id="KW-1185">Reference proteome</keyword>
<dbReference type="Proteomes" id="UP001596282">
    <property type="component" value="Unassembled WGS sequence"/>
</dbReference>
<gene>
    <name evidence="4" type="primary">asp1</name>
    <name evidence="4" type="ORF">ACFP5Y_02940</name>
</gene>
<dbReference type="SUPFAM" id="SSF53756">
    <property type="entry name" value="UDP-Glycosyltransferase/glycogen phosphorylase"/>
    <property type="match status" value="1"/>
</dbReference>
<reference evidence="5" key="1">
    <citation type="journal article" date="2019" name="Int. J. Syst. Evol. Microbiol.">
        <title>The Global Catalogue of Microorganisms (GCM) 10K type strain sequencing project: providing services to taxonomists for standard genome sequencing and annotation.</title>
        <authorList>
            <consortium name="The Broad Institute Genomics Platform"/>
            <consortium name="The Broad Institute Genome Sequencing Center for Infectious Disease"/>
            <person name="Wu L."/>
            <person name="Ma J."/>
        </authorList>
    </citation>
    <scope>NUCLEOTIDE SEQUENCE [LARGE SCALE GENOMIC DNA]</scope>
    <source>
        <strain evidence="5">CCM 8933</strain>
    </source>
</reference>
<dbReference type="PANTHER" id="PTHR12526">
    <property type="entry name" value="GLYCOSYLTRANSFERASE"/>
    <property type="match status" value="1"/>
</dbReference>
<protein>
    <submittedName>
        <fullName evidence="4">Accessory Sec system glycosyltransferase Asp1</fullName>
    </submittedName>
</protein>
<evidence type="ECO:0000313" key="4">
    <source>
        <dbReference type="EMBL" id="MFC6180179.1"/>
    </source>
</evidence>
<name>A0ABW1RXC3_9LACO</name>
<keyword evidence="1" id="KW-0328">Glycosyltransferase</keyword>
<accession>A0ABW1RXC3</accession>
<dbReference type="Pfam" id="PF00534">
    <property type="entry name" value="Glycos_transf_1"/>
    <property type="match status" value="1"/>
</dbReference>
<evidence type="ECO:0000256" key="1">
    <source>
        <dbReference type="ARBA" id="ARBA00022676"/>
    </source>
</evidence>
<evidence type="ECO:0000256" key="2">
    <source>
        <dbReference type="ARBA" id="ARBA00022679"/>
    </source>
</evidence>
<evidence type="ECO:0000313" key="5">
    <source>
        <dbReference type="Proteomes" id="UP001596282"/>
    </source>
</evidence>
<organism evidence="4 5">
    <name type="scientific">Lactiplantibacillus daowaiensis</name>
    <dbReference type="NCBI Taxonomy" id="2559918"/>
    <lineage>
        <taxon>Bacteria</taxon>
        <taxon>Bacillati</taxon>
        <taxon>Bacillota</taxon>
        <taxon>Bacilli</taxon>
        <taxon>Lactobacillales</taxon>
        <taxon>Lactobacillaceae</taxon>
        <taxon>Lactiplantibacillus</taxon>
    </lineage>
</organism>
<sequence>MCYNSRYSDGNLWKGRDVMYYFVNTSINPKKSGIEHAEMKRLALFNQQQVPAKIVTRFFSLALHRTLKAAGIAEHNQINLFDFIQQSTDFKPVRLTIADLHLSSDLQVQAEGQHYLVSKNGQLLMRVNTFAPDYQQLNNVQLYDQNGQLVKTDWYDTRGFKGLEQFYTADGQVASEQVFDPDGNVVYQTFHMPNRQNVTQNSLYRFINYQGQDWSFVGEQAMTTFFLDELNRQTPKSVFVVDRTYELAYSALQMRTKAFKVMYLHSNHVNDPKQPQTATLNYNYAYALNNLAAWQGIVAATPQQAADFEQRFGTQPPVYTIPVGVVSAATLATPPIAWSARIPGKIIFVARLSEEKQQDQVIRAFQQVHAQLPQTTLDFWGYANGDTGKKLRRLVQDLQLGDVVTFNDYTQDIATVYDHAQLAMLTSRAEGFALALLEGQSHGVPQIAYDVKYGPQAIIQPGRDGELVPVNDVDGLAQAMVSLLGDPDKLQTYSQNAYADAKRYSETAVWAQWQPLMTAATAFFKEG</sequence>
<dbReference type="Pfam" id="PF16993">
    <property type="entry name" value="Asp1"/>
    <property type="match status" value="1"/>
</dbReference>
<dbReference type="RefSeq" id="WP_223876649.1">
    <property type="nucleotide sequence ID" value="NZ_BJDJ01000013.1"/>
</dbReference>
<dbReference type="InterPro" id="IPR001296">
    <property type="entry name" value="Glyco_trans_1"/>
</dbReference>
<dbReference type="Gene3D" id="3.40.50.2000">
    <property type="entry name" value="Glycogen Phosphorylase B"/>
    <property type="match status" value="3"/>
</dbReference>
<dbReference type="EMBL" id="JBHSSC010000007">
    <property type="protein sequence ID" value="MFC6180179.1"/>
    <property type="molecule type" value="Genomic_DNA"/>
</dbReference>
<dbReference type="PANTHER" id="PTHR12526:SF629">
    <property type="entry name" value="TEICHURONIC ACID BIOSYNTHESIS GLYCOSYLTRANSFERASE TUAH-RELATED"/>
    <property type="match status" value="1"/>
</dbReference>
<comment type="caution">
    <text evidence="4">The sequence shown here is derived from an EMBL/GenBank/DDBJ whole genome shotgun (WGS) entry which is preliminary data.</text>
</comment>
<evidence type="ECO:0000259" key="3">
    <source>
        <dbReference type="Pfam" id="PF00534"/>
    </source>
</evidence>
<dbReference type="InterPro" id="IPR022372">
    <property type="entry name" value="Accessory_SS_Asp1"/>
</dbReference>
<keyword evidence="2" id="KW-0808">Transferase</keyword>
<proteinExistence type="predicted"/>
<feature type="domain" description="Glycosyl transferase family 1" evidence="3">
    <location>
        <begin position="345"/>
        <end position="499"/>
    </location>
</feature>